<evidence type="ECO:0000256" key="4">
    <source>
        <dbReference type="ARBA" id="ARBA00022825"/>
    </source>
</evidence>
<keyword evidence="9" id="KW-0732">Signal</keyword>
<dbReference type="InterPro" id="IPR013783">
    <property type="entry name" value="Ig-like_fold"/>
</dbReference>
<evidence type="ECO:0000313" key="13">
    <source>
        <dbReference type="Proteomes" id="UP000004671"/>
    </source>
</evidence>
<dbReference type="RefSeq" id="WP_006928488.1">
    <property type="nucleotide sequence ID" value="NZ_CM001402.1"/>
</dbReference>
<protein>
    <submittedName>
        <fullName evidence="12">Peptidase S8 and S53 subtilisin kexin sedolisin</fullName>
    </submittedName>
    <submittedName>
        <fullName evidence="11">Por secretion system C-terminal sorting domain-containing protein</fullName>
    </submittedName>
</protein>
<feature type="active site" description="Charge relay system" evidence="5 6">
    <location>
        <position position="448"/>
    </location>
</feature>
<dbReference type="SMART" id="SM00089">
    <property type="entry name" value="PKD"/>
    <property type="match status" value="3"/>
</dbReference>
<sequence length="980" mass="105565" precursor="true">MKYFIRFFVLSIFMFSLAAAQQAQIAQVQKPDKQAPRFVGFKEREIVLKVSSAFLERMDKEQAKRLGITGIASLDRLSRQFDVSSIIQKYPHLQSRFYQGRSIDPRQWFKVKFKADVDAEQVARAYRRLSGVVDAQPIGIHSVDAALPNDPDFGQQWHLNQSNDHDMDAPEAWEIEDGNENIIVAILDTGVRYYHKDLGGANASSSNPEAARGNMWINWAEKNGVSGVDDDGNGFVDDWIGWDFVDGVNGYPGEDDTTPDNDPRDFNGHGTHTSGIVGAINNNGYAVASAAGGYLNGNQAETGNGVKVMALRIGYSGTFFIWEQGYVSMDFAADAFYYAADNGAKIASCSWGSSNTGGLGDAIDYFLAGDQRLIFKSAGNSDNEETDYMTGRSDIISVAATDANDQKASFSSYGTWVDISAPGDNIYSTYHDHDNPDTDYVASLSGTSMAAPNAAAVAALIWSRHPDWSASQVKQRLYDTADPIDDLNTTYAGKLGAGRVNAYNAVNDGVTPAPTAAFTADPTSGCAPLSVQFTDQSSGDITSYSWDFGDGTTSTAQNPQHTYNNPGTYTVSLTVSGPGGSDTETKVDYITVYEPITADFSGTPTSGDAPLSVSFTDQSTGTVTAWSWDFGDGATSTEQNPTHTYNTAGTYTVTLTASNSCDSDTQTKVDYITVTEPTGNPPVADFSGTPTSGDAPLTVNFTDLSSNNPTSWSWDFGDGGTSTQQNPTYTYNAPGTYTVSLTATNAYGSDTNTKTNYITVTEASQPTMHVNQVNVTKETFWIITRGKAEIQIVDASGVGVDNATVDGTWSGGTSGSSSVTTNADGWATSYSSWVLGDAEFTFCVDNVSKSGWQYDAAANVEECGSTTDATAKVVQLTNIKLEDIELQSDIQFASNAPNPFNPTTTITFFVPEVSNVSVDVYNLLGQKVNTLFNGPASVGLQQVKWNATNFSGNKVPSGVYFYQITYDQKFKIRKKILLIK</sequence>
<dbReference type="eggNOG" id="COG3291">
    <property type="taxonomic scope" value="Bacteria"/>
</dbReference>
<dbReference type="InParanoid" id="H1XSF8"/>
<dbReference type="Proteomes" id="UP000004671">
    <property type="component" value="Chromosome"/>
</dbReference>
<dbReference type="GO" id="GO:0006508">
    <property type="term" value="P:proteolysis"/>
    <property type="evidence" value="ECO:0007669"/>
    <property type="project" value="UniProtKB-KW"/>
</dbReference>
<evidence type="ECO:0000259" key="10">
    <source>
        <dbReference type="PROSITE" id="PS50093"/>
    </source>
</evidence>
<dbReference type="SUPFAM" id="SSF52743">
    <property type="entry name" value="Subtilisin-like"/>
    <property type="match status" value="1"/>
</dbReference>
<keyword evidence="3 6" id="KW-0378">Hydrolase</keyword>
<organism evidence="12 13">
    <name type="scientific">Caldithrix abyssi DSM 13497</name>
    <dbReference type="NCBI Taxonomy" id="880073"/>
    <lineage>
        <taxon>Bacteria</taxon>
        <taxon>Pseudomonadati</taxon>
        <taxon>Calditrichota</taxon>
        <taxon>Calditrichia</taxon>
        <taxon>Calditrichales</taxon>
        <taxon>Calditrichaceae</taxon>
        <taxon>Caldithrix</taxon>
    </lineage>
</organism>
<dbReference type="Pfam" id="PF13860">
    <property type="entry name" value="FlgD_ig"/>
    <property type="match status" value="1"/>
</dbReference>
<dbReference type="eggNOG" id="COG1404">
    <property type="taxonomic scope" value="Bacteria"/>
</dbReference>
<keyword evidence="4 6" id="KW-0720">Serine protease</keyword>
<proteinExistence type="inferred from homology"/>
<dbReference type="PROSITE" id="PS51892">
    <property type="entry name" value="SUBTILASE"/>
    <property type="match status" value="1"/>
</dbReference>
<dbReference type="InterPro" id="IPR025965">
    <property type="entry name" value="FlgD/Vpr_Ig-like"/>
</dbReference>
<keyword evidence="2 6" id="KW-0645">Protease</keyword>
<dbReference type="PANTHER" id="PTHR43806:SF11">
    <property type="entry name" value="CEREVISIN-RELATED"/>
    <property type="match status" value="1"/>
</dbReference>
<dbReference type="InterPro" id="IPR050131">
    <property type="entry name" value="Peptidase_S8_subtilisin-like"/>
</dbReference>
<feature type="region of interest" description="Disordered" evidence="8">
    <location>
        <begin position="252"/>
        <end position="272"/>
    </location>
</feature>
<gene>
    <name evidence="11" type="ORF">Cabys_487</name>
    <name evidence="12" type="ORF">Calab_1754</name>
</gene>
<dbReference type="Gene3D" id="2.60.40.4070">
    <property type="match status" value="1"/>
</dbReference>
<dbReference type="Pfam" id="PF00082">
    <property type="entry name" value="Peptidase_S8"/>
    <property type="match status" value="1"/>
</dbReference>
<feature type="domain" description="PKD" evidence="10">
    <location>
        <begin position="682"/>
        <end position="765"/>
    </location>
</feature>
<dbReference type="KEGG" id="caby:Cabys_487"/>
<evidence type="ECO:0000256" key="9">
    <source>
        <dbReference type="SAM" id="SignalP"/>
    </source>
</evidence>
<evidence type="ECO:0000313" key="11">
    <source>
        <dbReference type="EMBL" id="APF17238.1"/>
    </source>
</evidence>
<dbReference type="HOGENOM" id="CLU_303600_0_0_0"/>
<evidence type="ECO:0000256" key="3">
    <source>
        <dbReference type="ARBA" id="ARBA00022801"/>
    </source>
</evidence>
<dbReference type="InterPro" id="IPR000601">
    <property type="entry name" value="PKD_dom"/>
</dbReference>
<feature type="active site" description="Charge relay system" evidence="5 6">
    <location>
        <position position="188"/>
    </location>
</feature>
<dbReference type="GO" id="GO:0004252">
    <property type="term" value="F:serine-type endopeptidase activity"/>
    <property type="evidence" value="ECO:0007669"/>
    <property type="project" value="UniProtKB-UniRule"/>
</dbReference>
<dbReference type="InterPro" id="IPR026444">
    <property type="entry name" value="Secre_tail"/>
</dbReference>
<dbReference type="SUPFAM" id="SSF49299">
    <property type="entry name" value="PKD domain"/>
    <property type="match status" value="3"/>
</dbReference>
<feature type="domain" description="PKD" evidence="10">
    <location>
        <begin position="596"/>
        <end position="675"/>
    </location>
</feature>
<dbReference type="PRINTS" id="PR00723">
    <property type="entry name" value="SUBTILISIN"/>
</dbReference>
<evidence type="ECO:0000313" key="12">
    <source>
        <dbReference type="EMBL" id="EHO41370.1"/>
    </source>
</evidence>
<comment type="similarity">
    <text evidence="1 6 7">Belongs to the peptidase S8 family.</text>
</comment>
<dbReference type="STRING" id="880073.Cabys_487"/>
<dbReference type="EMBL" id="CM001402">
    <property type="protein sequence ID" value="EHO41370.1"/>
    <property type="molecule type" value="Genomic_DNA"/>
</dbReference>
<dbReference type="InterPro" id="IPR022409">
    <property type="entry name" value="PKD/Chitinase_dom"/>
</dbReference>
<dbReference type="PANTHER" id="PTHR43806">
    <property type="entry name" value="PEPTIDASE S8"/>
    <property type="match status" value="1"/>
</dbReference>
<dbReference type="InterPro" id="IPR023827">
    <property type="entry name" value="Peptidase_S8_Asp-AS"/>
</dbReference>
<dbReference type="PROSITE" id="PS50093">
    <property type="entry name" value="PKD"/>
    <property type="match status" value="3"/>
</dbReference>
<dbReference type="Pfam" id="PF18911">
    <property type="entry name" value="PKD_4"/>
    <property type="match status" value="3"/>
</dbReference>
<dbReference type="Proteomes" id="UP000183868">
    <property type="component" value="Chromosome"/>
</dbReference>
<feature type="active site" description="Charge relay system" evidence="5 6">
    <location>
        <position position="269"/>
    </location>
</feature>
<evidence type="ECO:0000256" key="1">
    <source>
        <dbReference type="ARBA" id="ARBA00011073"/>
    </source>
</evidence>
<dbReference type="InterPro" id="IPR023828">
    <property type="entry name" value="Peptidase_S8_Ser-AS"/>
</dbReference>
<evidence type="ECO:0000256" key="5">
    <source>
        <dbReference type="PIRSR" id="PIRSR615500-1"/>
    </source>
</evidence>
<reference evidence="12 13" key="1">
    <citation type="submission" date="2011-09" db="EMBL/GenBank/DDBJ databases">
        <title>The permanent draft genome of Caldithrix abyssi DSM 13497.</title>
        <authorList>
            <consortium name="US DOE Joint Genome Institute (JGI-PGF)"/>
            <person name="Lucas S."/>
            <person name="Han J."/>
            <person name="Lapidus A."/>
            <person name="Bruce D."/>
            <person name="Goodwin L."/>
            <person name="Pitluck S."/>
            <person name="Peters L."/>
            <person name="Kyrpides N."/>
            <person name="Mavromatis K."/>
            <person name="Ivanova N."/>
            <person name="Mikhailova N."/>
            <person name="Chertkov O."/>
            <person name="Detter J.C."/>
            <person name="Tapia R."/>
            <person name="Han C."/>
            <person name="Land M."/>
            <person name="Hauser L."/>
            <person name="Markowitz V."/>
            <person name="Cheng J.-F."/>
            <person name="Hugenholtz P."/>
            <person name="Woyke T."/>
            <person name="Wu D."/>
            <person name="Spring S."/>
            <person name="Brambilla E."/>
            <person name="Klenk H.-P."/>
            <person name="Eisen J.A."/>
        </authorList>
    </citation>
    <scope>NUCLEOTIDE SEQUENCE [LARGE SCALE GENOMIC DNA]</scope>
    <source>
        <strain evidence="12 13">DSM 13497</strain>
    </source>
</reference>
<feature type="domain" description="PKD" evidence="10">
    <location>
        <begin position="514"/>
        <end position="592"/>
    </location>
</feature>
<evidence type="ECO:0000313" key="14">
    <source>
        <dbReference type="Proteomes" id="UP000183868"/>
    </source>
</evidence>
<dbReference type="InterPro" id="IPR036852">
    <property type="entry name" value="Peptidase_S8/S53_dom_sf"/>
</dbReference>
<feature type="chain" id="PRO_5010497863" evidence="9">
    <location>
        <begin position="19"/>
        <end position="980"/>
    </location>
</feature>
<evidence type="ECO:0000256" key="8">
    <source>
        <dbReference type="SAM" id="MobiDB-lite"/>
    </source>
</evidence>
<dbReference type="FunFam" id="2.60.40.10:FF:000270">
    <property type="entry name" value="Cell surface protein"/>
    <property type="match status" value="3"/>
</dbReference>
<dbReference type="PROSITE" id="PS00136">
    <property type="entry name" value="SUBTILASE_ASP"/>
    <property type="match status" value="1"/>
</dbReference>
<evidence type="ECO:0000256" key="6">
    <source>
        <dbReference type="PROSITE-ProRule" id="PRU01240"/>
    </source>
</evidence>
<feature type="signal peptide" evidence="9">
    <location>
        <begin position="1"/>
        <end position="18"/>
    </location>
</feature>
<dbReference type="Gene3D" id="3.40.50.200">
    <property type="entry name" value="Peptidase S8/S53 domain"/>
    <property type="match status" value="1"/>
</dbReference>
<dbReference type="InterPro" id="IPR000209">
    <property type="entry name" value="Peptidase_S8/S53_dom"/>
</dbReference>
<dbReference type="InterPro" id="IPR015500">
    <property type="entry name" value="Peptidase_S8_subtilisin-rel"/>
</dbReference>
<dbReference type="PROSITE" id="PS00138">
    <property type="entry name" value="SUBTILASE_SER"/>
    <property type="match status" value="1"/>
</dbReference>
<name>H1XSF8_CALAY</name>
<dbReference type="InterPro" id="IPR035986">
    <property type="entry name" value="PKD_dom_sf"/>
</dbReference>
<evidence type="ECO:0000256" key="7">
    <source>
        <dbReference type="RuleBase" id="RU003355"/>
    </source>
</evidence>
<evidence type="ECO:0000256" key="2">
    <source>
        <dbReference type="ARBA" id="ARBA00022670"/>
    </source>
</evidence>
<dbReference type="Gene3D" id="2.60.40.10">
    <property type="entry name" value="Immunoglobulins"/>
    <property type="match status" value="3"/>
</dbReference>
<accession>H1XSF8</accession>
<dbReference type="PaxDb" id="880073-Calab_1754"/>
<reference evidence="11 14" key="2">
    <citation type="submission" date="2016-11" db="EMBL/GenBank/DDBJ databases">
        <title>Genomic analysis of Caldithrix abyssi and proposal of a novel bacterial phylum Caldithrichaeota.</title>
        <authorList>
            <person name="Kublanov I."/>
            <person name="Sigalova O."/>
            <person name="Gavrilov S."/>
            <person name="Lebedinsky A."/>
            <person name="Ivanova N."/>
            <person name="Daum C."/>
            <person name="Reddy T."/>
            <person name="Klenk H.P."/>
            <person name="Goker M."/>
            <person name="Reva O."/>
            <person name="Miroshnichenko M."/>
            <person name="Kyprides N."/>
            <person name="Woyke T."/>
            <person name="Gelfand M."/>
        </authorList>
    </citation>
    <scope>NUCLEOTIDE SEQUENCE [LARGE SCALE GENOMIC DNA]</scope>
    <source>
        <strain evidence="11 14">LF13</strain>
    </source>
</reference>
<keyword evidence="13" id="KW-1185">Reference proteome</keyword>
<dbReference type="CDD" id="cd00146">
    <property type="entry name" value="PKD"/>
    <property type="match status" value="3"/>
</dbReference>
<dbReference type="NCBIfam" id="TIGR04183">
    <property type="entry name" value="Por_Secre_tail"/>
    <property type="match status" value="1"/>
</dbReference>
<dbReference type="AlphaFoldDB" id="H1XSF8"/>
<dbReference type="OrthoDB" id="9790784at2"/>
<dbReference type="EMBL" id="CP018099">
    <property type="protein sequence ID" value="APF17238.1"/>
    <property type="molecule type" value="Genomic_DNA"/>
</dbReference>